<gene>
    <name evidence="1" type="ORF">ACFPCV_15710</name>
</gene>
<dbReference type="RefSeq" id="WP_378056865.1">
    <property type="nucleotide sequence ID" value="NZ_JBHSIS010000006.1"/>
</dbReference>
<protein>
    <submittedName>
        <fullName evidence="1">Uncharacterized protein</fullName>
    </submittedName>
</protein>
<organism evidence="1 2">
    <name type="scientific">Actinophytocola glycyrrhizae</name>
    <dbReference type="NCBI Taxonomy" id="2044873"/>
    <lineage>
        <taxon>Bacteria</taxon>
        <taxon>Bacillati</taxon>
        <taxon>Actinomycetota</taxon>
        <taxon>Actinomycetes</taxon>
        <taxon>Pseudonocardiales</taxon>
        <taxon>Pseudonocardiaceae</taxon>
    </lineage>
</organism>
<name>A0ABV9S3D3_9PSEU</name>
<evidence type="ECO:0000313" key="1">
    <source>
        <dbReference type="EMBL" id="MFC4854951.1"/>
    </source>
</evidence>
<comment type="caution">
    <text evidence="1">The sequence shown here is derived from an EMBL/GenBank/DDBJ whole genome shotgun (WGS) entry which is preliminary data.</text>
</comment>
<proteinExistence type="predicted"/>
<reference evidence="2" key="1">
    <citation type="journal article" date="2019" name="Int. J. Syst. Evol. Microbiol.">
        <title>The Global Catalogue of Microorganisms (GCM) 10K type strain sequencing project: providing services to taxonomists for standard genome sequencing and annotation.</title>
        <authorList>
            <consortium name="The Broad Institute Genomics Platform"/>
            <consortium name="The Broad Institute Genome Sequencing Center for Infectious Disease"/>
            <person name="Wu L."/>
            <person name="Ma J."/>
        </authorList>
    </citation>
    <scope>NUCLEOTIDE SEQUENCE [LARGE SCALE GENOMIC DNA]</scope>
    <source>
        <strain evidence="2">ZS-22-S1</strain>
    </source>
</reference>
<dbReference type="Proteomes" id="UP001595859">
    <property type="component" value="Unassembled WGS sequence"/>
</dbReference>
<accession>A0ABV9S3D3</accession>
<dbReference type="EMBL" id="JBHSIS010000006">
    <property type="protein sequence ID" value="MFC4854951.1"/>
    <property type="molecule type" value="Genomic_DNA"/>
</dbReference>
<keyword evidence="2" id="KW-1185">Reference proteome</keyword>
<sequence length="211" mass="23235">MNWDPVGVPDGLTQRARAFVRAHCVRVDALDVAAWREQWLGFGVPPAEIDRVADYQRRWGGLACPPAPLYDGGPRYLNADTPEPSPDEGWWFEAGPRRTSVPYGFMIGPTGEFGIHGDHWVPLHATVEGWVESLALANHAAANAHQVTRFTGDQVAVVDLDEYELVPEVEGLADSWWRDDDTLVAVYTGEAEAFAAPDSRTTVVYRFASSG</sequence>
<evidence type="ECO:0000313" key="2">
    <source>
        <dbReference type="Proteomes" id="UP001595859"/>
    </source>
</evidence>